<evidence type="ECO:0000256" key="1">
    <source>
        <dbReference type="ARBA" id="ARBA00004138"/>
    </source>
</evidence>
<dbReference type="Proteomes" id="UP000827892">
    <property type="component" value="Chromosome I"/>
</dbReference>
<keyword evidence="3" id="KW-0966">Cell projection</keyword>
<evidence type="ECO:0000313" key="4">
    <source>
        <dbReference type="EMBL" id="ULU11306.1"/>
    </source>
</evidence>
<evidence type="ECO:0000313" key="5">
    <source>
        <dbReference type="Proteomes" id="UP000827892"/>
    </source>
</evidence>
<dbReference type="PANTHER" id="PTHR31978:SF1">
    <property type="entry name" value="INTRAFLAGELLAR TRANSPORT PROTEIN 20 HOMOLOG"/>
    <property type="match status" value="1"/>
</dbReference>
<evidence type="ECO:0008006" key="6">
    <source>
        <dbReference type="Google" id="ProtNLM"/>
    </source>
</evidence>
<reference evidence="4 5" key="1">
    <citation type="submission" date="2022-05" db="EMBL/GenBank/DDBJ databases">
        <title>Chromosome-level reference genomes for two strains of Caenorhabditis briggsae: an improved platform for comparative genomics.</title>
        <authorList>
            <person name="Stevens L."/>
            <person name="Andersen E.C."/>
        </authorList>
    </citation>
    <scope>NUCLEOTIDE SEQUENCE [LARGE SCALE GENOMIC DNA]</scope>
    <source>
        <strain evidence="4">QX1410_ONT</strain>
        <tissue evidence="4">Whole-organism</tissue>
    </source>
</reference>
<proteinExistence type="predicted"/>
<name>A0AAE9DTI9_CAEBR</name>
<dbReference type="Pfam" id="PF14931">
    <property type="entry name" value="IFT20"/>
    <property type="match status" value="1"/>
</dbReference>
<dbReference type="AlphaFoldDB" id="A0AAE9DTI9"/>
<dbReference type="PANTHER" id="PTHR31978">
    <property type="entry name" value="INTRAFLAGELLAR TRANSPORT PROTEIN 20 HOMOLOG"/>
    <property type="match status" value="1"/>
</dbReference>
<evidence type="ECO:0000256" key="3">
    <source>
        <dbReference type="ARBA" id="ARBA00023273"/>
    </source>
</evidence>
<sequence>MTTPYTKTKQFFFFLSPLLKMGDEQLAKSGLYVDDFNQLRLLDPDVAELLQTAQDKSSEFNEQLKSFQTVTCGLIDSIEEFANVVETEKIKAMMVRNTQERDLAEDDPVLLQMTIRELTVEKERLRVELEAVKKIEKEQEECIQMMTEH</sequence>
<keyword evidence="2" id="KW-0175">Coiled coil</keyword>
<dbReference type="GO" id="GO:0005929">
    <property type="term" value="C:cilium"/>
    <property type="evidence" value="ECO:0007669"/>
    <property type="project" value="UniProtKB-SubCell"/>
</dbReference>
<protein>
    <recommendedName>
        <fullName evidence="6">Protein CBR-IFT-20</fullName>
    </recommendedName>
</protein>
<gene>
    <name evidence="4" type="ORF">L3Y34_015048</name>
</gene>
<organism evidence="4 5">
    <name type="scientific">Caenorhabditis briggsae</name>
    <dbReference type="NCBI Taxonomy" id="6238"/>
    <lineage>
        <taxon>Eukaryota</taxon>
        <taxon>Metazoa</taxon>
        <taxon>Ecdysozoa</taxon>
        <taxon>Nematoda</taxon>
        <taxon>Chromadorea</taxon>
        <taxon>Rhabditida</taxon>
        <taxon>Rhabditina</taxon>
        <taxon>Rhabditomorpha</taxon>
        <taxon>Rhabditoidea</taxon>
        <taxon>Rhabditidae</taxon>
        <taxon>Peloderinae</taxon>
        <taxon>Caenorhabditis</taxon>
    </lineage>
</organism>
<evidence type="ECO:0000256" key="2">
    <source>
        <dbReference type="ARBA" id="ARBA00023054"/>
    </source>
</evidence>
<comment type="subcellular location">
    <subcellularLocation>
        <location evidence="1">Cell projection</location>
        <location evidence="1">Cilium</location>
    </subcellularLocation>
</comment>
<dbReference type="EMBL" id="CP090891">
    <property type="protein sequence ID" value="ULU11306.1"/>
    <property type="molecule type" value="Genomic_DNA"/>
</dbReference>
<accession>A0AAE9DTI9</accession>
<dbReference type="InterPro" id="IPR028172">
    <property type="entry name" value="FT20"/>
</dbReference>